<dbReference type="InterPro" id="IPR000718">
    <property type="entry name" value="Peptidase_M13"/>
</dbReference>
<evidence type="ECO:0000259" key="8">
    <source>
        <dbReference type="Pfam" id="PF01431"/>
    </source>
</evidence>
<keyword evidence="7" id="KW-0482">Metalloprotease</keyword>
<sequence length="722" mass="81412">MLVDVSQQPTLLASLNRSVNPCHNFYRFVCDGWLARQGDRLSLLEELALTAQRNAATILRHIQVPAVGSISAVHKAALLMQKCLLSSRWPPRPEALLQFMASVGLTWPQPTTMNTSGLISLMVRMSISWDLNAVFKLELLPTPKRAGGRPRWVLSASTQLDSWRQERRRLGPEYLTRIRQYVEGFSDTRVTRSLVDSIFEADDEVLRVTNVYTGGRESRAIDKLYEVAPEFQASSQKTSAWLDAMNEVTRPHFEVNGSDVISVSNVRFLAALQRLQQNLNAQKPRVVPMYLSWYTLRTLGWTVAPNTPEWQQSSGSEQQQRCFGTVHQVMPLAAAKPYADAASWDRGLIEELFEASKRSYRKRIDRSTWMDEATRQFARDKIRSVNGVVPAPGLIWNASALERTYECVPLGRELSFLTYLSEARRCKQRLLLSAAASGQSSPETITWTSPTAYLVRYLDVYNSAVLMGSVLYPPVLQSLAIWCPATVVQWLRYSAADPQVAGLNPGCGDCISNGGENVEGPCVQIWVHVKEPQTSGDHRDVFNYAGLVFLFSKLLYGAVGQRGSLRDSAGSLRPWWSNATHEGFSRAVRCFEDLYQFDARFIDDDIGAAVAATVAFAAYERRLRDLYALHSAGLWRRALRWMLRWPRWFSSAGRDDFADDQAFFMNHCLLFCSRKASSLYSDGWLSAEQKCNLPLKNSPDFWRAFQCGKGDAMRASKSCELI</sequence>
<feature type="domain" description="Peptidase M13 C-terminal" evidence="8">
    <location>
        <begin position="541"/>
        <end position="721"/>
    </location>
</feature>
<evidence type="ECO:0000256" key="2">
    <source>
        <dbReference type="ARBA" id="ARBA00007357"/>
    </source>
</evidence>
<dbReference type="InterPro" id="IPR018497">
    <property type="entry name" value="Peptidase_M13_C"/>
</dbReference>
<dbReference type="PROSITE" id="PS51885">
    <property type="entry name" value="NEPRILYSIN"/>
    <property type="match status" value="1"/>
</dbReference>
<evidence type="ECO:0008006" key="12">
    <source>
        <dbReference type="Google" id="ProtNLM"/>
    </source>
</evidence>
<dbReference type="GO" id="GO:0016485">
    <property type="term" value="P:protein processing"/>
    <property type="evidence" value="ECO:0007669"/>
    <property type="project" value="TreeGrafter"/>
</dbReference>
<evidence type="ECO:0000256" key="6">
    <source>
        <dbReference type="ARBA" id="ARBA00022833"/>
    </source>
</evidence>
<reference evidence="10" key="2">
    <citation type="submission" date="2021-09" db="EMBL/GenBank/DDBJ databases">
        <authorList>
            <person name="Jia N."/>
            <person name="Wang J."/>
            <person name="Shi W."/>
            <person name="Du L."/>
            <person name="Sun Y."/>
            <person name="Zhan W."/>
            <person name="Jiang J."/>
            <person name="Wang Q."/>
            <person name="Zhang B."/>
            <person name="Ji P."/>
            <person name="Sakyi L.B."/>
            <person name="Cui X."/>
            <person name="Yuan T."/>
            <person name="Jiang B."/>
            <person name="Yang W."/>
            <person name="Lam T.T.-Y."/>
            <person name="Chang Q."/>
            <person name="Ding S."/>
            <person name="Wang X."/>
            <person name="Zhu J."/>
            <person name="Ruan X."/>
            <person name="Zhao L."/>
            <person name="Wei J."/>
            <person name="Que T."/>
            <person name="Du C."/>
            <person name="Cheng J."/>
            <person name="Dai P."/>
            <person name="Han X."/>
            <person name="Huang E."/>
            <person name="Gao Y."/>
            <person name="Liu J."/>
            <person name="Shao H."/>
            <person name="Ye R."/>
            <person name="Li L."/>
            <person name="Wei W."/>
            <person name="Wang X."/>
            <person name="Wang C."/>
            <person name="Huo Q."/>
            <person name="Li W."/>
            <person name="Guo W."/>
            <person name="Chen H."/>
            <person name="Chen S."/>
            <person name="Zhou L."/>
            <person name="Zhou L."/>
            <person name="Ni X."/>
            <person name="Tian J."/>
            <person name="Zhou Y."/>
            <person name="Sheng Y."/>
            <person name="Liu T."/>
            <person name="Pan Y."/>
            <person name="Xia L."/>
            <person name="Li J."/>
            <person name="Zhao F."/>
            <person name="Cao W."/>
        </authorList>
    </citation>
    <scope>NUCLEOTIDE SEQUENCE</scope>
    <source>
        <strain evidence="10">Rmic-2018</strain>
        <tissue evidence="10">Larvae</tissue>
    </source>
</reference>
<dbReference type="GO" id="GO:0004222">
    <property type="term" value="F:metalloendopeptidase activity"/>
    <property type="evidence" value="ECO:0007669"/>
    <property type="project" value="InterPro"/>
</dbReference>
<dbReference type="Pfam" id="PF05649">
    <property type="entry name" value="Peptidase_M13_N"/>
    <property type="match status" value="1"/>
</dbReference>
<dbReference type="GO" id="GO:0005886">
    <property type="term" value="C:plasma membrane"/>
    <property type="evidence" value="ECO:0007669"/>
    <property type="project" value="TreeGrafter"/>
</dbReference>
<evidence type="ECO:0000256" key="3">
    <source>
        <dbReference type="ARBA" id="ARBA00022670"/>
    </source>
</evidence>
<comment type="similarity">
    <text evidence="2">Belongs to the peptidase M13 family.</text>
</comment>
<keyword evidence="4" id="KW-0479">Metal-binding</keyword>
<evidence type="ECO:0000256" key="5">
    <source>
        <dbReference type="ARBA" id="ARBA00022801"/>
    </source>
</evidence>
<dbReference type="PANTHER" id="PTHR11733:SF241">
    <property type="entry name" value="GH26575P-RELATED"/>
    <property type="match status" value="1"/>
</dbReference>
<protein>
    <recommendedName>
        <fullName evidence="12">M13 family peptidase</fullName>
    </recommendedName>
</protein>
<evidence type="ECO:0000313" key="11">
    <source>
        <dbReference type="Proteomes" id="UP000821866"/>
    </source>
</evidence>
<comment type="cofactor">
    <cofactor evidence="1">
        <name>Zn(2+)</name>
        <dbReference type="ChEBI" id="CHEBI:29105"/>
    </cofactor>
</comment>
<keyword evidence="5" id="KW-0378">Hydrolase</keyword>
<dbReference type="Gene3D" id="3.40.390.10">
    <property type="entry name" value="Collagenase (Catalytic Domain)"/>
    <property type="match status" value="2"/>
</dbReference>
<dbReference type="InterPro" id="IPR008753">
    <property type="entry name" value="Peptidase_M13_N"/>
</dbReference>
<feature type="domain" description="Peptidase M13 N-terminal" evidence="9">
    <location>
        <begin position="21"/>
        <end position="386"/>
    </location>
</feature>
<keyword evidence="6" id="KW-0862">Zinc</keyword>
<comment type="caution">
    <text evidence="10">The sequence shown here is derived from an EMBL/GenBank/DDBJ whole genome shotgun (WGS) entry which is preliminary data.</text>
</comment>
<dbReference type="PANTHER" id="PTHR11733">
    <property type="entry name" value="ZINC METALLOPROTEASE FAMILY M13 NEPRILYSIN-RELATED"/>
    <property type="match status" value="1"/>
</dbReference>
<dbReference type="InterPro" id="IPR042089">
    <property type="entry name" value="Peptidase_M13_dom_2"/>
</dbReference>
<keyword evidence="11" id="KW-1185">Reference proteome</keyword>
<evidence type="ECO:0000313" key="10">
    <source>
        <dbReference type="EMBL" id="KAH8037117.1"/>
    </source>
</evidence>
<organism evidence="10 11">
    <name type="scientific">Rhipicephalus microplus</name>
    <name type="common">Cattle tick</name>
    <name type="synonym">Boophilus microplus</name>
    <dbReference type="NCBI Taxonomy" id="6941"/>
    <lineage>
        <taxon>Eukaryota</taxon>
        <taxon>Metazoa</taxon>
        <taxon>Ecdysozoa</taxon>
        <taxon>Arthropoda</taxon>
        <taxon>Chelicerata</taxon>
        <taxon>Arachnida</taxon>
        <taxon>Acari</taxon>
        <taxon>Parasitiformes</taxon>
        <taxon>Ixodida</taxon>
        <taxon>Ixodoidea</taxon>
        <taxon>Ixodidae</taxon>
        <taxon>Rhipicephalinae</taxon>
        <taxon>Rhipicephalus</taxon>
        <taxon>Boophilus</taxon>
    </lineage>
</organism>
<gene>
    <name evidence="10" type="ORF">HPB51_008541</name>
</gene>
<dbReference type="EMBL" id="JABSTU010000002">
    <property type="protein sequence ID" value="KAH8037117.1"/>
    <property type="molecule type" value="Genomic_DNA"/>
</dbReference>
<evidence type="ECO:0000259" key="9">
    <source>
        <dbReference type="Pfam" id="PF05649"/>
    </source>
</evidence>
<proteinExistence type="inferred from homology"/>
<dbReference type="InterPro" id="IPR024079">
    <property type="entry name" value="MetalloPept_cat_dom_sf"/>
</dbReference>
<dbReference type="VEuPathDB" id="VectorBase:LOC119179327"/>
<dbReference type="SUPFAM" id="SSF55486">
    <property type="entry name" value="Metalloproteases ('zincins'), catalytic domain"/>
    <property type="match status" value="2"/>
</dbReference>
<evidence type="ECO:0000256" key="4">
    <source>
        <dbReference type="ARBA" id="ARBA00022723"/>
    </source>
</evidence>
<accession>A0A9J6ESG6</accession>
<name>A0A9J6ESG6_RHIMP</name>
<reference evidence="10" key="1">
    <citation type="journal article" date="2020" name="Cell">
        <title>Large-Scale Comparative Analyses of Tick Genomes Elucidate Their Genetic Diversity and Vector Capacities.</title>
        <authorList>
            <consortium name="Tick Genome and Microbiome Consortium (TIGMIC)"/>
            <person name="Jia N."/>
            <person name="Wang J."/>
            <person name="Shi W."/>
            <person name="Du L."/>
            <person name="Sun Y."/>
            <person name="Zhan W."/>
            <person name="Jiang J.F."/>
            <person name="Wang Q."/>
            <person name="Zhang B."/>
            <person name="Ji P."/>
            <person name="Bell-Sakyi L."/>
            <person name="Cui X.M."/>
            <person name="Yuan T.T."/>
            <person name="Jiang B.G."/>
            <person name="Yang W.F."/>
            <person name="Lam T.T."/>
            <person name="Chang Q.C."/>
            <person name="Ding S.J."/>
            <person name="Wang X.J."/>
            <person name="Zhu J.G."/>
            <person name="Ruan X.D."/>
            <person name="Zhao L."/>
            <person name="Wei J.T."/>
            <person name="Ye R.Z."/>
            <person name="Que T.C."/>
            <person name="Du C.H."/>
            <person name="Zhou Y.H."/>
            <person name="Cheng J.X."/>
            <person name="Dai P.F."/>
            <person name="Guo W.B."/>
            <person name="Han X.H."/>
            <person name="Huang E.J."/>
            <person name="Li L.F."/>
            <person name="Wei W."/>
            <person name="Gao Y.C."/>
            <person name="Liu J.Z."/>
            <person name="Shao H.Z."/>
            <person name="Wang X."/>
            <person name="Wang C.C."/>
            <person name="Yang T.C."/>
            <person name="Huo Q.B."/>
            <person name="Li W."/>
            <person name="Chen H.Y."/>
            <person name="Chen S.E."/>
            <person name="Zhou L.G."/>
            <person name="Ni X.B."/>
            <person name="Tian J.H."/>
            <person name="Sheng Y."/>
            <person name="Liu T."/>
            <person name="Pan Y.S."/>
            <person name="Xia L.Y."/>
            <person name="Li J."/>
            <person name="Zhao F."/>
            <person name="Cao W.C."/>
        </authorList>
    </citation>
    <scope>NUCLEOTIDE SEQUENCE</scope>
    <source>
        <strain evidence="10">Rmic-2018</strain>
    </source>
</reference>
<dbReference type="Pfam" id="PF01431">
    <property type="entry name" value="Peptidase_M13"/>
    <property type="match status" value="1"/>
</dbReference>
<keyword evidence="3" id="KW-0645">Protease</keyword>
<dbReference type="GO" id="GO:0046872">
    <property type="term" value="F:metal ion binding"/>
    <property type="evidence" value="ECO:0007669"/>
    <property type="project" value="UniProtKB-KW"/>
</dbReference>
<evidence type="ECO:0000256" key="1">
    <source>
        <dbReference type="ARBA" id="ARBA00001947"/>
    </source>
</evidence>
<dbReference type="Gene3D" id="1.10.1380.10">
    <property type="entry name" value="Neutral endopeptidase , domain2"/>
    <property type="match status" value="1"/>
</dbReference>
<dbReference type="AlphaFoldDB" id="A0A9J6ESG6"/>
<dbReference type="Proteomes" id="UP000821866">
    <property type="component" value="Chromosome 10"/>
</dbReference>
<evidence type="ECO:0000256" key="7">
    <source>
        <dbReference type="ARBA" id="ARBA00023049"/>
    </source>
</evidence>